<dbReference type="EMBL" id="BNAV01000005">
    <property type="protein sequence ID" value="GHF60848.1"/>
    <property type="molecule type" value="Genomic_DNA"/>
</dbReference>
<reference evidence="1" key="2">
    <citation type="submission" date="2020-09" db="EMBL/GenBank/DDBJ databases">
        <authorList>
            <person name="Sun Q."/>
            <person name="Zhou Y."/>
        </authorList>
    </citation>
    <scope>NUCLEOTIDE SEQUENCE</scope>
    <source>
        <strain evidence="1">CGMCC 4.7679</strain>
    </source>
</reference>
<gene>
    <name evidence="1" type="ORF">GCM10017566_37760</name>
</gene>
<evidence type="ECO:0008006" key="3">
    <source>
        <dbReference type="Google" id="ProtNLM"/>
    </source>
</evidence>
<reference evidence="1" key="1">
    <citation type="journal article" date="2014" name="Int. J. Syst. Evol. Microbiol.">
        <title>Complete genome sequence of Corynebacterium casei LMG S-19264T (=DSM 44701T), isolated from a smear-ripened cheese.</title>
        <authorList>
            <consortium name="US DOE Joint Genome Institute (JGI-PGF)"/>
            <person name="Walter F."/>
            <person name="Albersmeier A."/>
            <person name="Kalinowski J."/>
            <person name="Ruckert C."/>
        </authorList>
    </citation>
    <scope>NUCLEOTIDE SEQUENCE</scope>
    <source>
        <strain evidence="1">CGMCC 4.7679</strain>
    </source>
</reference>
<evidence type="ECO:0000313" key="2">
    <source>
        <dbReference type="Proteomes" id="UP000658656"/>
    </source>
</evidence>
<dbReference type="AlphaFoldDB" id="A0A8H9J1I9"/>
<name>A0A8H9J1I9_9PSEU</name>
<dbReference type="Proteomes" id="UP000658656">
    <property type="component" value="Unassembled WGS sequence"/>
</dbReference>
<dbReference type="OrthoDB" id="4326936at2"/>
<proteinExistence type="predicted"/>
<accession>A0A8H9J1I9</accession>
<organism evidence="1 2">
    <name type="scientific">Amycolatopsis bartoniae</name>
    <dbReference type="NCBI Taxonomy" id="941986"/>
    <lineage>
        <taxon>Bacteria</taxon>
        <taxon>Bacillati</taxon>
        <taxon>Actinomycetota</taxon>
        <taxon>Actinomycetes</taxon>
        <taxon>Pseudonocardiales</taxon>
        <taxon>Pseudonocardiaceae</taxon>
        <taxon>Amycolatopsis</taxon>
    </lineage>
</organism>
<protein>
    <recommendedName>
        <fullName evidence="3">ATP-binding protein</fullName>
    </recommendedName>
</protein>
<evidence type="ECO:0000313" key="1">
    <source>
        <dbReference type="EMBL" id="GHF60848.1"/>
    </source>
</evidence>
<sequence length="138" mass="14804">MATTFSSPPRQVAIVLAGPQDLAVLRRHTQALLTGAPEKDLVDALLVVNEVATIAWLADRRAFRVRLVRMSDGTLRAEAESPAALAEDLGKSGKLLSALAGNWGVRRRTEGALVWADIVLPPPPERPRVTGESMPVHG</sequence>
<keyword evidence="2" id="KW-1185">Reference proteome</keyword>
<dbReference type="RefSeq" id="WP_145937741.1">
    <property type="nucleotide sequence ID" value="NZ_BNAV01000005.1"/>
</dbReference>
<comment type="caution">
    <text evidence="1">The sequence shown here is derived from an EMBL/GenBank/DDBJ whole genome shotgun (WGS) entry which is preliminary data.</text>
</comment>